<reference evidence="2 3" key="2">
    <citation type="submission" date="2017-07" db="EMBL/GenBank/DDBJ databases">
        <title>Candidatus Dactylopiibacterium carminicum, a nitrogen-fixing symbiont of the cochineal insect Dactylopius coccus and Dactylopius opuntiae (Hemiptera: Coccoidea: Dactylopiidae).</title>
        <authorList>
            <person name="Vera A."/>
        </authorList>
    </citation>
    <scope>NUCLEOTIDE SEQUENCE [LARGE SCALE GENOMIC DNA]</scope>
    <source>
        <strain evidence="2 3">NFDCM</strain>
    </source>
</reference>
<dbReference type="Gene3D" id="2.160.20.10">
    <property type="entry name" value="Single-stranded right-handed beta-helix, Pectin lyase-like"/>
    <property type="match status" value="1"/>
</dbReference>
<evidence type="ECO:0000313" key="3">
    <source>
        <dbReference type="Proteomes" id="UP000216107"/>
    </source>
</evidence>
<sequence>MDAALFNVDGYAAVAEVTGGGVLDESSSQYIKVTTAAEFLAALNNIKYSTKTASTVYKVIEIAADLDLGYEEAGGAATTATYSFFTSANAPLMHPTLLTTGVSSIDIKAYNGLIIYSKTGHTIRHAGFNIKAGENLIIRNLTFDELWEWDELTKGDYDKNDWDYITIGDSSSASGRVWIYHCSFYKAYDGIVDVKKGAATGTTQAENGVTISWSAVLPGSSNASFMKDQ</sequence>
<dbReference type="SUPFAM" id="SSF51126">
    <property type="entry name" value="Pectin lyase-like"/>
    <property type="match status" value="1"/>
</dbReference>
<dbReference type="InterPro" id="IPR012334">
    <property type="entry name" value="Pectin_lyas_fold"/>
</dbReference>
<dbReference type="EMBL" id="MDUX01000047">
    <property type="protein sequence ID" value="KAF7598473.1"/>
    <property type="molecule type" value="Genomic_DNA"/>
</dbReference>
<accession>A0A272EPP8</accession>
<dbReference type="EMBL" id="NMRN01000048">
    <property type="protein sequence ID" value="PAS92068.1"/>
    <property type="molecule type" value="Genomic_DNA"/>
</dbReference>
<dbReference type="InterPro" id="IPR011050">
    <property type="entry name" value="Pectin_lyase_fold/virulence"/>
</dbReference>
<dbReference type="Proteomes" id="UP000623509">
    <property type="component" value="Unassembled WGS sequence"/>
</dbReference>
<organism evidence="2 3">
    <name type="scientific">Candidatus Dactylopiibacterium carminicum</name>
    <dbReference type="NCBI Taxonomy" id="857335"/>
    <lineage>
        <taxon>Bacteria</taxon>
        <taxon>Pseudomonadati</taxon>
        <taxon>Pseudomonadota</taxon>
        <taxon>Betaproteobacteria</taxon>
        <taxon>Rhodocyclales</taxon>
        <taxon>Rhodocyclaceae</taxon>
        <taxon>Candidatus Dactylopiibacterium</taxon>
    </lineage>
</organism>
<comment type="caution">
    <text evidence="2">The sequence shown here is derived from an EMBL/GenBank/DDBJ whole genome shotgun (WGS) entry which is preliminary data.</text>
</comment>
<name>A0A272EPP8_9RHOO</name>
<dbReference type="OrthoDB" id="112037at2"/>
<evidence type="ECO:0000313" key="2">
    <source>
        <dbReference type="EMBL" id="PAS92068.1"/>
    </source>
</evidence>
<evidence type="ECO:0000313" key="1">
    <source>
        <dbReference type="EMBL" id="KAF7598473.1"/>
    </source>
</evidence>
<protein>
    <submittedName>
        <fullName evidence="2">Uncharacterized protein</fullName>
    </submittedName>
</protein>
<gene>
    <name evidence="1" type="ORF">BGI27_12905</name>
    <name evidence="2" type="ORF">CGU29_13025</name>
</gene>
<dbReference type="AlphaFoldDB" id="A0A272EPP8"/>
<reference evidence="1 4" key="1">
    <citation type="submission" date="2016-08" db="EMBL/GenBank/DDBJ databases">
        <title>Candidatus Dactylopiibacterium carminicum genome sequence.</title>
        <authorList>
            <person name="Ramirez-Puebla S.T."/>
            <person name="Ormeno-Orrillo E."/>
            <person name="Vera-Ponce De Leon A."/>
            <person name="Luis L."/>
            <person name="Sanchez-Flores A."/>
            <person name="Monica R."/>
            <person name="Martinez-Romero E."/>
        </authorList>
    </citation>
    <scope>NUCLEOTIDE SEQUENCE [LARGE SCALE GENOMIC DNA]</scope>
    <source>
        <strain evidence="1">END1</strain>
    </source>
</reference>
<keyword evidence="4" id="KW-1185">Reference proteome</keyword>
<dbReference type="Proteomes" id="UP000216107">
    <property type="component" value="Unassembled WGS sequence"/>
</dbReference>
<proteinExistence type="predicted"/>
<evidence type="ECO:0000313" key="4">
    <source>
        <dbReference type="Proteomes" id="UP000623509"/>
    </source>
</evidence>